<sequence length="54" mass="6333">MLIALKSDARNIILKVLNFKKEENRLLTPIIPYEILYERVVAVIEAFNKITMNE</sequence>
<proteinExistence type="predicted"/>
<comment type="caution">
    <text evidence="1">The sequence shown here is derived from an EMBL/GenBank/DDBJ whole genome shotgun (WGS) entry which is preliminary data.</text>
</comment>
<accession>A0A921YPS4</accession>
<dbReference type="Proteomes" id="UP000791440">
    <property type="component" value="Unassembled WGS sequence"/>
</dbReference>
<organism evidence="1 2">
    <name type="scientific">Manduca sexta</name>
    <name type="common">Tobacco hawkmoth</name>
    <name type="synonym">Tobacco hornworm</name>
    <dbReference type="NCBI Taxonomy" id="7130"/>
    <lineage>
        <taxon>Eukaryota</taxon>
        <taxon>Metazoa</taxon>
        <taxon>Ecdysozoa</taxon>
        <taxon>Arthropoda</taxon>
        <taxon>Hexapoda</taxon>
        <taxon>Insecta</taxon>
        <taxon>Pterygota</taxon>
        <taxon>Neoptera</taxon>
        <taxon>Endopterygota</taxon>
        <taxon>Lepidoptera</taxon>
        <taxon>Glossata</taxon>
        <taxon>Ditrysia</taxon>
        <taxon>Bombycoidea</taxon>
        <taxon>Sphingidae</taxon>
        <taxon>Sphinginae</taxon>
        <taxon>Sphingini</taxon>
        <taxon>Manduca</taxon>
    </lineage>
</organism>
<protein>
    <submittedName>
        <fullName evidence="1">Uncharacterized protein</fullName>
    </submittedName>
</protein>
<evidence type="ECO:0000313" key="2">
    <source>
        <dbReference type="Proteomes" id="UP000791440"/>
    </source>
</evidence>
<dbReference type="AlphaFoldDB" id="A0A921YPS4"/>
<reference evidence="1" key="1">
    <citation type="journal article" date="2016" name="Insect Biochem. Mol. Biol.">
        <title>Multifaceted biological insights from a draft genome sequence of the tobacco hornworm moth, Manduca sexta.</title>
        <authorList>
            <person name="Kanost M.R."/>
            <person name="Arrese E.L."/>
            <person name="Cao X."/>
            <person name="Chen Y.R."/>
            <person name="Chellapilla S."/>
            <person name="Goldsmith M.R."/>
            <person name="Grosse-Wilde E."/>
            <person name="Heckel D.G."/>
            <person name="Herndon N."/>
            <person name="Jiang H."/>
            <person name="Papanicolaou A."/>
            <person name="Qu J."/>
            <person name="Soulages J.L."/>
            <person name="Vogel H."/>
            <person name="Walters J."/>
            <person name="Waterhouse R.M."/>
            <person name="Ahn S.J."/>
            <person name="Almeida F.C."/>
            <person name="An C."/>
            <person name="Aqrawi P."/>
            <person name="Bretschneider A."/>
            <person name="Bryant W.B."/>
            <person name="Bucks S."/>
            <person name="Chao H."/>
            <person name="Chevignon G."/>
            <person name="Christen J.M."/>
            <person name="Clarke D.F."/>
            <person name="Dittmer N.T."/>
            <person name="Ferguson L.C.F."/>
            <person name="Garavelou S."/>
            <person name="Gordon K.H.J."/>
            <person name="Gunaratna R.T."/>
            <person name="Han Y."/>
            <person name="Hauser F."/>
            <person name="He Y."/>
            <person name="Heidel-Fischer H."/>
            <person name="Hirsh A."/>
            <person name="Hu Y."/>
            <person name="Jiang H."/>
            <person name="Kalra D."/>
            <person name="Klinner C."/>
            <person name="Konig C."/>
            <person name="Kovar C."/>
            <person name="Kroll A.R."/>
            <person name="Kuwar S.S."/>
            <person name="Lee S.L."/>
            <person name="Lehman R."/>
            <person name="Li K."/>
            <person name="Li Z."/>
            <person name="Liang H."/>
            <person name="Lovelace S."/>
            <person name="Lu Z."/>
            <person name="Mansfield J.H."/>
            <person name="McCulloch K.J."/>
            <person name="Mathew T."/>
            <person name="Morton B."/>
            <person name="Muzny D.M."/>
            <person name="Neunemann D."/>
            <person name="Ongeri F."/>
            <person name="Pauchet Y."/>
            <person name="Pu L.L."/>
            <person name="Pyrousis I."/>
            <person name="Rao X.J."/>
            <person name="Redding A."/>
            <person name="Roesel C."/>
            <person name="Sanchez-Gracia A."/>
            <person name="Schaack S."/>
            <person name="Shukla A."/>
            <person name="Tetreau G."/>
            <person name="Wang Y."/>
            <person name="Xiong G.H."/>
            <person name="Traut W."/>
            <person name="Walsh T.K."/>
            <person name="Worley K.C."/>
            <person name="Wu D."/>
            <person name="Wu W."/>
            <person name="Wu Y.Q."/>
            <person name="Zhang X."/>
            <person name="Zou Z."/>
            <person name="Zucker H."/>
            <person name="Briscoe A.D."/>
            <person name="Burmester T."/>
            <person name="Clem R.J."/>
            <person name="Feyereisen R."/>
            <person name="Grimmelikhuijzen C.J.P."/>
            <person name="Hamodrakas S.J."/>
            <person name="Hansson B.S."/>
            <person name="Huguet E."/>
            <person name="Jermiin L.S."/>
            <person name="Lan Q."/>
            <person name="Lehman H.K."/>
            <person name="Lorenzen M."/>
            <person name="Merzendorfer H."/>
            <person name="Michalopoulos I."/>
            <person name="Morton D.B."/>
            <person name="Muthukrishnan S."/>
            <person name="Oakeshott J.G."/>
            <person name="Palmer W."/>
            <person name="Park Y."/>
            <person name="Passarelli A.L."/>
            <person name="Rozas J."/>
            <person name="Schwartz L.M."/>
            <person name="Smith W."/>
            <person name="Southgate A."/>
            <person name="Vilcinskas A."/>
            <person name="Vogt R."/>
            <person name="Wang P."/>
            <person name="Werren J."/>
            <person name="Yu X.Q."/>
            <person name="Zhou J.J."/>
            <person name="Brown S.J."/>
            <person name="Scherer S.E."/>
            <person name="Richards S."/>
            <person name="Blissard G.W."/>
        </authorList>
    </citation>
    <scope>NUCLEOTIDE SEQUENCE</scope>
</reference>
<gene>
    <name evidence="1" type="ORF">O3G_MSEX002714</name>
</gene>
<evidence type="ECO:0000313" key="1">
    <source>
        <dbReference type="EMBL" id="KAG6443189.1"/>
    </source>
</evidence>
<name>A0A921YPS4_MANSE</name>
<keyword evidence="2" id="KW-1185">Reference proteome</keyword>
<dbReference type="EMBL" id="JH668300">
    <property type="protein sequence ID" value="KAG6443189.1"/>
    <property type="molecule type" value="Genomic_DNA"/>
</dbReference>
<reference evidence="1" key="2">
    <citation type="submission" date="2020-12" db="EMBL/GenBank/DDBJ databases">
        <authorList>
            <person name="Kanost M."/>
        </authorList>
    </citation>
    <scope>NUCLEOTIDE SEQUENCE</scope>
</reference>